<dbReference type="InParanoid" id="B9SYJ5"/>
<keyword evidence="2" id="KW-1133">Transmembrane helix</keyword>
<organism evidence="5 6">
    <name type="scientific">Ricinus communis</name>
    <name type="common">Castor bean</name>
    <dbReference type="NCBI Taxonomy" id="3988"/>
    <lineage>
        <taxon>Eukaryota</taxon>
        <taxon>Viridiplantae</taxon>
        <taxon>Streptophyta</taxon>
        <taxon>Embryophyta</taxon>
        <taxon>Tracheophyta</taxon>
        <taxon>Spermatophyta</taxon>
        <taxon>Magnoliopsida</taxon>
        <taxon>eudicotyledons</taxon>
        <taxon>Gunneridae</taxon>
        <taxon>Pentapetalae</taxon>
        <taxon>rosids</taxon>
        <taxon>fabids</taxon>
        <taxon>Malpighiales</taxon>
        <taxon>Euphorbiaceae</taxon>
        <taxon>Acalyphoideae</taxon>
        <taxon>Acalypheae</taxon>
        <taxon>Ricinus</taxon>
    </lineage>
</organism>
<dbReference type="SMART" id="SM00554">
    <property type="entry name" value="FAS1"/>
    <property type="match status" value="2"/>
</dbReference>
<name>B9SYJ5_RICCO</name>
<dbReference type="InterPro" id="IPR000782">
    <property type="entry name" value="FAS1_domain"/>
</dbReference>
<dbReference type="PANTHER" id="PTHR33985:SF13">
    <property type="entry name" value="FAS1 DOMAIN-CONTAINING PROTEIN"/>
    <property type="match status" value="1"/>
</dbReference>
<dbReference type="PROSITE" id="PS50213">
    <property type="entry name" value="FAS1"/>
    <property type="match status" value="1"/>
</dbReference>
<dbReference type="OrthoDB" id="1893649at2759"/>
<keyword evidence="2" id="KW-0472">Membrane</keyword>
<evidence type="ECO:0000313" key="6">
    <source>
        <dbReference type="Proteomes" id="UP000008311"/>
    </source>
</evidence>
<sequence>MSTKFLLFLTLFSILFICISTLTASGTLPDNAITVLSDSGYNSMALILEFGSRSILIPPSPSLTIFSPSDTVFSKSGQPSLNLLQFHFSPLSLSLHSLKSLPSGSKISTFWTNHSLIVTSDGEDKVEVNGVKVSGFPVYDDGSLVIFGIDKILDPNFQVLDSMRPPPLHNLDCPALDANGDGHIDRGHSFKEASEVLRSREYSVMASFLDLQLTEFKDQMRLTIFAPTDKSVQGSLGHISEYKSIFLRHFVPCTLSMINLIGIESAGIQLLAYLDGFLVNVTTHGDNVRVNGVQVIAPKIYNNSWLVVHGLDGSLIVEEMHQEAPHSSSDKISNCADAVRGCVFFVAFWLLFLLFIVYENTFTGVIFLILLGLLSSLQLL</sequence>
<keyword evidence="6" id="KW-1185">Reference proteome</keyword>
<keyword evidence="2" id="KW-0812">Transmembrane</keyword>
<dbReference type="Pfam" id="PF02469">
    <property type="entry name" value="Fasciclin"/>
    <property type="match status" value="2"/>
</dbReference>
<evidence type="ECO:0000313" key="5">
    <source>
        <dbReference type="EMBL" id="EEF31325.1"/>
    </source>
</evidence>
<feature type="transmembrane region" description="Helical" evidence="2">
    <location>
        <begin position="362"/>
        <end position="379"/>
    </location>
</feature>
<protein>
    <recommendedName>
        <fullName evidence="4">FAS1 domain-containing protein</fullName>
    </recommendedName>
</protein>
<evidence type="ECO:0000256" key="1">
    <source>
        <dbReference type="ARBA" id="ARBA00007843"/>
    </source>
</evidence>
<keyword evidence="3" id="KW-0732">Signal</keyword>
<dbReference type="Proteomes" id="UP000008311">
    <property type="component" value="Unassembled WGS sequence"/>
</dbReference>
<dbReference type="KEGG" id="rcu:8286062"/>
<dbReference type="PANTHER" id="PTHR33985">
    <property type="entry name" value="OS02G0491300 PROTEIN-RELATED"/>
    <property type="match status" value="1"/>
</dbReference>
<reference evidence="6" key="1">
    <citation type="journal article" date="2010" name="Nat. Biotechnol.">
        <title>Draft genome sequence of the oilseed species Ricinus communis.</title>
        <authorList>
            <person name="Chan A.P."/>
            <person name="Crabtree J."/>
            <person name="Zhao Q."/>
            <person name="Lorenzi H."/>
            <person name="Orvis J."/>
            <person name="Puiu D."/>
            <person name="Melake-Berhan A."/>
            <person name="Jones K.M."/>
            <person name="Redman J."/>
            <person name="Chen G."/>
            <person name="Cahoon E.B."/>
            <person name="Gedil M."/>
            <person name="Stanke M."/>
            <person name="Haas B.J."/>
            <person name="Wortman J.R."/>
            <person name="Fraser-Liggett C.M."/>
            <person name="Ravel J."/>
            <person name="Rabinowicz P.D."/>
        </authorList>
    </citation>
    <scope>NUCLEOTIDE SEQUENCE [LARGE SCALE GENOMIC DNA]</scope>
    <source>
        <strain evidence="6">cv. Hale</strain>
    </source>
</reference>
<evidence type="ECO:0000256" key="2">
    <source>
        <dbReference type="SAM" id="Phobius"/>
    </source>
</evidence>
<proteinExistence type="inferred from homology"/>
<dbReference type="eggNOG" id="ENOG502RIKK">
    <property type="taxonomic scope" value="Eukaryota"/>
</dbReference>
<evidence type="ECO:0000259" key="4">
    <source>
        <dbReference type="PROSITE" id="PS50213"/>
    </source>
</evidence>
<dbReference type="SUPFAM" id="SSF82153">
    <property type="entry name" value="FAS1 domain"/>
    <property type="match status" value="2"/>
</dbReference>
<feature type="domain" description="FAS1" evidence="4">
    <location>
        <begin position="177"/>
        <end position="315"/>
    </location>
</feature>
<accession>B9SYJ5</accession>
<dbReference type="Gene3D" id="2.30.180.10">
    <property type="entry name" value="FAS1 domain"/>
    <property type="match status" value="1"/>
</dbReference>
<dbReference type="InterPro" id="IPR036378">
    <property type="entry name" value="FAS1_dom_sf"/>
</dbReference>
<feature type="signal peptide" evidence="3">
    <location>
        <begin position="1"/>
        <end position="24"/>
    </location>
</feature>
<dbReference type="InterPro" id="IPR052806">
    <property type="entry name" value="Fasciclin-like_AGP"/>
</dbReference>
<feature type="chain" id="PRO_5002891801" description="FAS1 domain-containing protein" evidence="3">
    <location>
        <begin position="25"/>
        <end position="380"/>
    </location>
</feature>
<gene>
    <name evidence="5" type="ORF">RCOM_1288610</name>
</gene>
<evidence type="ECO:0000256" key="3">
    <source>
        <dbReference type="SAM" id="SignalP"/>
    </source>
</evidence>
<comment type="similarity">
    <text evidence="1">Belongs to the fasciclin-like AGP family.</text>
</comment>
<dbReference type="EMBL" id="EQ974252">
    <property type="protein sequence ID" value="EEF31325.1"/>
    <property type="molecule type" value="Genomic_DNA"/>
</dbReference>
<dbReference type="AlphaFoldDB" id="B9SYJ5"/>